<comment type="caution">
    <text evidence="1">The sequence shown here is derived from an EMBL/GenBank/DDBJ whole genome shotgun (WGS) entry which is preliminary data.</text>
</comment>
<name>A0ABN8RQP2_9CNID</name>
<organism evidence="1 2">
    <name type="scientific">Porites lobata</name>
    <dbReference type="NCBI Taxonomy" id="104759"/>
    <lineage>
        <taxon>Eukaryota</taxon>
        <taxon>Metazoa</taxon>
        <taxon>Cnidaria</taxon>
        <taxon>Anthozoa</taxon>
        <taxon>Hexacorallia</taxon>
        <taxon>Scleractinia</taxon>
        <taxon>Fungiina</taxon>
        <taxon>Poritidae</taxon>
        <taxon>Porites</taxon>
    </lineage>
</organism>
<evidence type="ECO:0000313" key="2">
    <source>
        <dbReference type="Proteomes" id="UP001159405"/>
    </source>
</evidence>
<accession>A0ABN8RQP2</accession>
<dbReference type="EMBL" id="CALNXK010000295">
    <property type="protein sequence ID" value="CAH3181403.1"/>
    <property type="molecule type" value="Genomic_DNA"/>
</dbReference>
<reference evidence="1 2" key="1">
    <citation type="submission" date="2022-05" db="EMBL/GenBank/DDBJ databases">
        <authorList>
            <consortium name="Genoscope - CEA"/>
            <person name="William W."/>
        </authorList>
    </citation>
    <scope>NUCLEOTIDE SEQUENCE [LARGE SCALE GENOMIC DNA]</scope>
</reference>
<sequence>MNLNEKLQEAINTRNKIVDKHAPIKLASQSKQRQLNKPWLTKGILKSVKRKQKMYHTHFLSKDLQKIGEYKHYAAILSHLKNKSKTEYYNMQFAKYKDNLKQTWKLIGTLVKRKTKGQTFPTRITHNNRTFTQEKDIAELFNNFFVTIGPTLAKEIKTDLQTLCNI</sequence>
<keyword evidence="2" id="KW-1185">Reference proteome</keyword>
<evidence type="ECO:0000313" key="1">
    <source>
        <dbReference type="EMBL" id="CAH3181403.1"/>
    </source>
</evidence>
<protein>
    <submittedName>
        <fullName evidence="1">Uncharacterized protein</fullName>
    </submittedName>
</protein>
<gene>
    <name evidence="1" type="ORF">PLOB_00024609</name>
</gene>
<proteinExistence type="predicted"/>
<dbReference type="Proteomes" id="UP001159405">
    <property type="component" value="Unassembled WGS sequence"/>
</dbReference>